<dbReference type="PANTHER" id="PTHR11772">
    <property type="entry name" value="ASPARAGINE SYNTHETASE"/>
    <property type="match status" value="1"/>
</dbReference>
<dbReference type="GO" id="GO:0006529">
    <property type="term" value="P:asparagine biosynthetic process"/>
    <property type="evidence" value="ECO:0007669"/>
    <property type="project" value="TreeGrafter"/>
</dbReference>
<organism evidence="4 5">
    <name type="scientific">Aspergillus parasiticus</name>
    <dbReference type="NCBI Taxonomy" id="5067"/>
    <lineage>
        <taxon>Eukaryota</taxon>
        <taxon>Fungi</taxon>
        <taxon>Dikarya</taxon>
        <taxon>Ascomycota</taxon>
        <taxon>Pezizomycotina</taxon>
        <taxon>Eurotiomycetes</taxon>
        <taxon>Eurotiomycetidae</taxon>
        <taxon>Eurotiales</taxon>
        <taxon>Aspergillaceae</taxon>
        <taxon>Aspergillus</taxon>
        <taxon>Aspergillus subgen. Circumdati</taxon>
    </lineage>
</organism>
<feature type="domain" description="Glutamine amidotransferase type-2" evidence="3">
    <location>
        <begin position="1"/>
        <end position="67"/>
    </location>
</feature>
<dbReference type="GO" id="GO:0005829">
    <property type="term" value="C:cytosol"/>
    <property type="evidence" value="ECO:0007669"/>
    <property type="project" value="TreeGrafter"/>
</dbReference>
<dbReference type="GO" id="GO:0004066">
    <property type="term" value="F:asparagine synthase (glutamine-hydrolyzing) activity"/>
    <property type="evidence" value="ECO:0007669"/>
    <property type="project" value="TreeGrafter"/>
</dbReference>
<dbReference type="SUPFAM" id="SSF56235">
    <property type="entry name" value="N-terminal nucleophile aminohydrolases (Ntn hydrolases)"/>
    <property type="match status" value="1"/>
</dbReference>
<evidence type="ECO:0000313" key="5">
    <source>
        <dbReference type="Proteomes" id="UP000326532"/>
    </source>
</evidence>
<dbReference type="Pfam" id="PF13522">
    <property type="entry name" value="GATase_6"/>
    <property type="match status" value="1"/>
</dbReference>
<dbReference type="InterPro" id="IPR050795">
    <property type="entry name" value="Asn_Synthetase"/>
</dbReference>
<name>A0A5N6DS27_ASPPA</name>
<proteinExistence type="predicted"/>
<dbReference type="Proteomes" id="UP000326532">
    <property type="component" value="Unassembled WGS sequence"/>
</dbReference>
<gene>
    <name evidence="4" type="ORF">BDV34DRAFT_223217</name>
</gene>
<dbReference type="InterPro" id="IPR029055">
    <property type="entry name" value="Ntn_hydrolases_N"/>
</dbReference>
<dbReference type="PROSITE" id="PS51278">
    <property type="entry name" value="GATASE_TYPE_2"/>
    <property type="match status" value="1"/>
</dbReference>
<sequence length="67" mass="7377">MSPDARVGLGHVRLSIVDLSPGNQPFIDTKDGTTAVVNGERYGHEAYYTQLANEYNFQGKSDCEIVM</sequence>
<protein>
    <recommendedName>
        <fullName evidence="3">Glutamine amidotransferase type-2 domain-containing protein</fullName>
    </recommendedName>
</protein>
<evidence type="ECO:0000256" key="1">
    <source>
        <dbReference type="ARBA" id="ARBA00022741"/>
    </source>
</evidence>
<keyword evidence="2" id="KW-0067">ATP-binding</keyword>
<evidence type="ECO:0000313" key="4">
    <source>
        <dbReference type="EMBL" id="KAB8207654.1"/>
    </source>
</evidence>
<reference evidence="4 5" key="1">
    <citation type="submission" date="2019-04" db="EMBL/GenBank/DDBJ databases">
        <title>Fungal friends and foes A comparative genomics study of 23 Aspergillus species from section Flavi.</title>
        <authorList>
            <consortium name="DOE Joint Genome Institute"/>
            <person name="Kjaerbolling I."/>
            <person name="Vesth T.C."/>
            <person name="Frisvad J.C."/>
            <person name="Nybo J.L."/>
            <person name="Theobald S."/>
            <person name="Kildgaard S."/>
            <person name="Petersen T.I."/>
            <person name="Kuo A."/>
            <person name="Sato A."/>
            <person name="Lyhne E.K."/>
            <person name="Kogle M.E."/>
            <person name="Wiebenga A."/>
            <person name="Kun R.S."/>
            <person name="Lubbers R.J."/>
            <person name="Makela M.R."/>
            <person name="Barry K."/>
            <person name="Chovatia M."/>
            <person name="Clum A."/>
            <person name="Daum C."/>
            <person name="Haridas S."/>
            <person name="He G."/>
            <person name="LaButti K."/>
            <person name="Lipzen A."/>
            <person name="Mondo S."/>
            <person name="Pangilinan J."/>
            <person name="Riley R."/>
            <person name="Salamov A."/>
            <person name="Simmons B.A."/>
            <person name="Magnuson J.K."/>
            <person name="Henrissat B."/>
            <person name="Mortensen U.H."/>
            <person name="Larsen T.O."/>
            <person name="De vries R.P."/>
            <person name="Grigoriev I.V."/>
            <person name="Machida M."/>
            <person name="Baker S.E."/>
            <person name="Andersen M.R."/>
        </authorList>
    </citation>
    <scope>NUCLEOTIDE SEQUENCE [LARGE SCALE GENOMIC DNA]</scope>
    <source>
        <strain evidence="4 5">CBS 117618</strain>
    </source>
</reference>
<dbReference type="InterPro" id="IPR017932">
    <property type="entry name" value="GATase_2_dom"/>
</dbReference>
<dbReference type="EMBL" id="ML734955">
    <property type="protein sequence ID" value="KAB8207654.1"/>
    <property type="molecule type" value="Genomic_DNA"/>
</dbReference>
<dbReference type="GO" id="GO:0005524">
    <property type="term" value="F:ATP binding"/>
    <property type="evidence" value="ECO:0007669"/>
    <property type="project" value="UniProtKB-KW"/>
</dbReference>
<dbReference type="PANTHER" id="PTHR11772:SF17">
    <property type="entry name" value="ASPARAGINE SYNTHETASE (EUROFUNG)"/>
    <property type="match status" value="1"/>
</dbReference>
<dbReference type="AlphaFoldDB" id="A0A5N6DS27"/>
<evidence type="ECO:0000259" key="3">
    <source>
        <dbReference type="PROSITE" id="PS51278"/>
    </source>
</evidence>
<dbReference type="VEuPathDB" id="FungiDB:BDV34DRAFT_223217"/>
<evidence type="ECO:0000256" key="2">
    <source>
        <dbReference type="ARBA" id="ARBA00022840"/>
    </source>
</evidence>
<accession>A0A5N6DS27</accession>
<keyword evidence="1" id="KW-0547">Nucleotide-binding</keyword>
<dbReference type="Gene3D" id="3.60.20.10">
    <property type="entry name" value="Glutamine Phosphoribosylpyrophosphate, subunit 1, domain 1"/>
    <property type="match status" value="1"/>
</dbReference>
<keyword evidence="5" id="KW-1185">Reference proteome</keyword>